<evidence type="ECO:0000256" key="2">
    <source>
        <dbReference type="ARBA" id="ARBA00022741"/>
    </source>
</evidence>
<name>A0A815X616_ADIRI</name>
<comment type="caution">
    <text evidence="5">The sequence shown here is derived from an EMBL/GenBank/DDBJ whole genome shotgun (WGS) entry which is preliminary data.</text>
</comment>
<dbReference type="InterPro" id="IPR027417">
    <property type="entry name" value="P-loop_NTPase"/>
</dbReference>
<reference evidence="5" key="1">
    <citation type="submission" date="2021-02" db="EMBL/GenBank/DDBJ databases">
        <authorList>
            <person name="Nowell W R."/>
        </authorList>
    </citation>
    <scope>NUCLEOTIDE SEQUENCE</scope>
</reference>
<evidence type="ECO:0000256" key="3">
    <source>
        <dbReference type="ARBA" id="ARBA00023134"/>
    </source>
</evidence>
<keyword evidence="7" id="KW-1185">Reference proteome</keyword>
<evidence type="ECO:0000313" key="5">
    <source>
        <dbReference type="EMBL" id="CAF1551989.1"/>
    </source>
</evidence>
<evidence type="ECO:0000259" key="4">
    <source>
        <dbReference type="Pfam" id="PF04548"/>
    </source>
</evidence>
<keyword evidence="3" id="KW-0342">GTP-binding</keyword>
<sequence length="158" mass="17926">MFWWHQVSSESTNGLILLRNIGVGKSFLGNILSGHGSFQHECSPSSVTHHIQFQTTTLGQTLYSVVDLPGLLEDDLSAVDRSKQEIYKAFQQFPNSVVVFVFNGREGGRIRNEDRAAFEALHRVFAFQYLSLVLIMNDLPRQRSTNYEIDTTVKLQGY</sequence>
<dbReference type="PANTHER" id="PTHR10903:SF170">
    <property type="entry name" value="GTPASE IMAP FAMILY MEMBER 7"/>
    <property type="match status" value="1"/>
</dbReference>
<comment type="similarity">
    <text evidence="1">Belongs to the TRAFAC class TrmE-Era-EngA-EngB-Septin-like GTPase superfamily. AIG1/Toc34/Toc159-like paraseptin GTPase family. IAN subfamily.</text>
</comment>
<dbReference type="EMBL" id="CAJNOR010012714">
    <property type="protein sequence ID" value="CAF1669377.1"/>
    <property type="molecule type" value="Genomic_DNA"/>
</dbReference>
<dbReference type="InterPro" id="IPR006703">
    <property type="entry name" value="G_AIG1"/>
</dbReference>
<accession>A0A815X616</accession>
<proteinExistence type="inferred from homology"/>
<evidence type="ECO:0000313" key="8">
    <source>
        <dbReference type="Proteomes" id="UP000663852"/>
    </source>
</evidence>
<dbReference type="InterPro" id="IPR045058">
    <property type="entry name" value="GIMA/IAN/Toc"/>
</dbReference>
<dbReference type="PANTHER" id="PTHR10903">
    <property type="entry name" value="GTPASE, IMAP FAMILY MEMBER-RELATED"/>
    <property type="match status" value="1"/>
</dbReference>
<dbReference type="EMBL" id="CAJNOJ010001490">
    <property type="protein sequence ID" value="CAF1551989.1"/>
    <property type="molecule type" value="Genomic_DNA"/>
</dbReference>
<dbReference type="Gene3D" id="3.40.50.300">
    <property type="entry name" value="P-loop containing nucleotide triphosphate hydrolases"/>
    <property type="match status" value="1"/>
</dbReference>
<feature type="domain" description="AIG1-type G" evidence="4">
    <location>
        <begin position="15"/>
        <end position="134"/>
    </location>
</feature>
<evidence type="ECO:0000256" key="1">
    <source>
        <dbReference type="ARBA" id="ARBA00008535"/>
    </source>
</evidence>
<dbReference type="Proteomes" id="UP000663828">
    <property type="component" value="Unassembled WGS sequence"/>
</dbReference>
<dbReference type="Pfam" id="PF04548">
    <property type="entry name" value="AIG1"/>
    <property type="match status" value="1"/>
</dbReference>
<dbReference type="SUPFAM" id="SSF52540">
    <property type="entry name" value="P-loop containing nucleoside triphosphate hydrolases"/>
    <property type="match status" value="1"/>
</dbReference>
<dbReference type="Proteomes" id="UP000663852">
    <property type="component" value="Unassembled WGS sequence"/>
</dbReference>
<evidence type="ECO:0000313" key="7">
    <source>
        <dbReference type="Proteomes" id="UP000663828"/>
    </source>
</evidence>
<gene>
    <name evidence="5" type="ORF">EDS130_LOCUS46067</name>
    <name evidence="6" type="ORF">XAT740_LOCUS58373</name>
</gene>
<evidence type="ECO:0000313" key="6">
    <source>
        <dbReference type="EMBL" id="CAF1669377.1"/>
    </source>
</evidence>
<dbReference type="AlphaFoldDB" id="A0A815X616"/>
<dbReference type="GO" id="GO:0005525">
    <property type="term" value="F:GTP binding"/>
    <property type="evidence" value="ECO:0007669"/>
    <property type="project" value="UniProtKB-KW"/>
</dbReference>
<organism evidence="5 8">
    <name type="scientific">Adineta ricciae</name>
    <name type="common">Rotifer</name>
    <dbReference type="NCBI Taxonomy" id="249248"/>
    <lineage>
        <taxon>Eukaryota</taxon>
        <taxon>Metazoa</taxon>
        <taxon>Spiralia</taxon>
        <taxon>Gnathifera</taxon>
        <taxon>Rotifera</taxon>
        <taxon>Eurotatoria</taxon>
        <taxon>Bdelloidea</taxon>
        <taxon>Adinetida</taxon>
        <taxon>Adinetidae</taxon>
        <taxon>Adineta</taxon>
    </lineage>
</organism>
<dbReference type="OrthoDB" id="8954335at2759"/>
<protein>
    <recommendedName>
        <fullName evidence="4">AIG1-type G domain-containing protein</fullName>
    </recommendedName>
</protein>
<keyword evidence="2" id="KW-0547">Nucleotide-binding</keyword>